<dbReference type="InterPro" id="IPR003661">
    <property type="entry name" value="HisK_dim/P_dom"/>
</dbReference>
<evidence type="ECO:0000259" key="5">
    <source>
        <dbReference type="SMART" id="SM01248"/>
    </source>
</evidence>
<keyword evidence="6" id="KW-0808">Transferase</keyword>
<dbReference type="InterPro" id="IPR036097">
    <property type="entry name" value="HisK_dim/P_sf"/>
</dbReference>
<dbReference type="EC" id="2.7.13.3" evidence="2"/>
<organism evidence="6 7">
    <name type="scientific">Zarconia navalis LEGE 11467</name>
    <dbReference type="NCBI Taxonomy" id="1828826"/>
    <lineage>
        <taxon>Bacteria</taxon>
        <taxon>Bacillati</taxon>
        <taxon>Cyanobacteriota</taxon>
        <taxon>Cyanophyceae</taxon>
        <taxon>Oscillatoriophycideae</taxon>
        <taxon>Oscillatoriales</taxon>
        <taxon>Oscillatoriales incertae sedis</taxon>
        <taxon>Zarconia</taxon>
        <taxon>Zarconia navalis</taxon>
    </lineage>
</organism>
<keyword evidence="6" id="KW-0418">Kinase</keyword>
<dbReference type="Proteomes" id="UP000621799">
    <property type="component" value="Unassembled WGS sequence"/>
</dbReference>
<dbReference type="SUPFAM" id="SSF47384">
    <property type="entry name" value="Homodimeric domain of signal transducing histidine kinase"/>
    <property type="match status" value="1"/>
</dbReference>
<comment type="caution">
    <text evidence="6">The sequence shown here is derived from an EMBL/GenBank/DDBJ whole genome shotgun (WGS) entry which is preliminary data.</text>
</comment>
<accession>A0A928Z921</accession>
<dbReference type="GO" id="GO:0048511">
    <property type="term" value="P:rhythmic process"/>
    <property type="evidence" value="ECO:0007669"/>
    <property type="project" value="InterPro"/>
</dbReference>
<dbReference type="Gene3D" id="1.10.287.130">
    <property type="match status" value="1"/>
</dbReference>
<feature type="domain" description="KaiB" evidence="5">
    <location>
        <begin position="18"/>
        <end position="99"/>
    </location>
</feature>
<evidence type="ECO:0000256" key="1">
    <source>
        <dbReference type="ARBA" id="ARBA00000085"/>
    </source>
</evidence>
<feature type="coiled-coil region" evidence="3">
    <location>
        <begin position="135"/>
        <end position="169"/>
    </location>
</feature>
<dbReference type="EMBL" id="JADEXN010000305">
    <property type="protein sequence ID" value="MBE9042145.1"/>
    <property type="molecule type" value="Genomic_DNA"/>
</dbReference>
<keyword evidence="3" id="KW-0175">Coiled coil</keyword>
<feature type="region of interest" description="Disordered" evidence="4">
    <location>
        <begin position="106"/>
        <end position="125"/>
    </location>
</feature>
<sequence length="183" mass="20945">MPASPSQFNSSEAPLQLLLFVDGRPSSWEQLRQVLAYLKEKNNEVDWDLKTIKVSEKPYLVEHFKLVATPALIKIHPEPQQTLAGSYIVEQLARCWPRWRRSVEDCTEKTSEPNPLEKTASSDRSLGSIANSAQVIQLSDEIFQLKQEKEELQELLRFKERLISMLAHEIRNPLTATSMAIDT</sequence>
<dbReference type="InterPro" id="IPR011649">
    <property type="entry name" value="KaiB_domain"/>
</dbReference>
<dbReference type="CDD" id="cd00082">
    <property type="entry name" value="HisKA"/>
    <property type="match status" value="1"/>
</dbReference>
<name>A0A928Z921_9CYAN</name>
<comment type="catalytic activity">
    <reaction evidence="1">
        <text>ATP + protein L-histidine = ADP + protein N-phospho-L-histidine.</text>
        <dbReference type="EC" id="2.7.13.3"/>
    </reaction>
</comment>
<dbReference type="Pfam" id="PF07689">
    <property type="entry name" value="KaiB"/>
    <property type="match status" value="1"/>
</dbReference>
<feature type="non-terminal residue" evidence="6">
    <location>
        <position position="183"/>
    </location>
</feature>
<dbReference type="CDD" id="cd02978">
    <property type="entry name" value="KaiB_like"/>
    <property type="match status" value="1"/>
</dbReference>
<evidence type="ECO:0000313" key="7">
    <source>
        <dbReference type="Proteomes" id="UP000621799"/>
    </source>
</evidence>
<dbReference type="Gene3D" id="3.40.30.10">
    <property type="entry name" value="Glutaredoxin"/>
    <property type="match status" value="1"/>
</dbReference>
<dbReference type="SMART" id="SM01248">
    <property type="entry name" value="KaiB"/>
    <property type="match status" value="1"/>
</dbReference>
<protein>
    <recommendedName>
        <fullName evidence="2">histidine kinase</fullName>
        <ecNumber evidence="2">2.7.13.3</ecNumber>
    </recommendedName>
</protein>
<proteinExistence type="predicted"/>
<dbReference type="InterPro" id="IPR036249">
    <property type="entry name" value="Thioredoxin-like_sf"/>
</dbReference>
<evidence type="ECO:0000256" key="3">
    <source>
        <dbReference type="SAM" id="Coils"/>
    </source>
</evidence>
<dbReference type="SUPFAM" id="SSF52833">
    <property type="entry name" value="Thioredoxin-like"/>
    <property type="match status" value="1"/>
</dbReference>
<dbReference type="RefSeq" id="WP_319592604.1">
    <property type="nucleotide sequence ID" value="NZ_JADEXN010000305.1"/>
</dbReference>
<gene>
    <name evidence="6" type="ORF">IQ235_15300</name>
</gene>
<evidence type="ECO:0000256" key="4">
    <source>
        <dbReference type="SAM" id="MobiDB-lite"/>
    </source>
</evidence>
<keyword evidence="7" id="KW-1185">Reference proteome</keyword>
<dbReference type="AlphaFoldDB" id="A0A928Z921"/>
<dbReference type="GO" id="GO:0000155">
    <property type="term" value="F:phosphorelay sensor kinase activity"/>
    <property type="evidence" value="ECO:0007669"/>
    <property type="project" value="InterPro"/>
</dbReference>
<evidence type="ECO:0000313" key="6">
    <source>
        <dbReference type="EMBL" id="MBE9042145.1"/>
    </source>
</evidence>
<evidence type="ECO:0000256" key="2">
    <source>
        <dbReference type="ARBA" id="ARBA00012438"/>
    </source>
</evidence>
<reference evidence="6" key="1">
    <citation type="submission" date="2020-10" db="EMBL/GenBank/DDBJ databases">
        <authorList>
            <person name="Castelo-Branco R."/>
            <person name="Eusebio N."/>
            <person name="Adriana R."/>
            <person name="Vieira A."/>
            <person name="Brugerolle De Fraissinette N."/>
            <person name="Rezende De Castro R."/>
            <person name="Schneider M.P."/>
            <person name="Vasconcelos V."/>
            <person name="Leao P.N."/>
        </authorList>
    </citation>
    <scope>NUCLEOTIDE SEQUENCE</scope>
    <source>
        <strain evidence="6">LEGE 11467</strain>
    </source>
</reference>